<evidence type="ECO:0000256" key="2">
    <source>
        <dbReference type="ARBA" id="ARBA00022643"/>
    </source>
</evidence>
<keyword evidence="3" id="KW-0157">Chromophore</keyword>
<dbReference type="OrthoDB" id="447251at2759"/>
<evidence type="ECO:0000256" key="3">
    <source>
        <dbReference type="ARBA" id="ARBA00022991"/>
    </source>
</evidence>
<dbReference type="STRING" id="630390.A0A0C4F4Z0"/>
<protein>
    <submittedName>
        <fullName evidence="6">PAS domain-containing protein</fullName>
    </submittedName>
</protein>
<keyword evidence="1" id="KW-0285">Flavoprotein</keyword>
<dbReference type="Pfam" id="PF13426">
    <property type="entry name" value="PAS_9"/>
    <property type="match status" value="1"/>
</dbReference>
<dbReference type="NCBIfam" id="TIGR00229">
    <property type="entry name" value="sensory_box"/>
    <property type="match status" value="1"/>
</dbReference>
<evidence type="ECO:0000313" key="7">
    <source>
        <dbReference type="Proteomes" id="UP000005240"/>
    </source>
</evidence>
<dbReference type="PANTHER" id="PTHR47429">
    <property type="entry name" value="PROTEIN TWIN LOV 1"/>
    <property type="match status" value="1"/>
</dbReference>
<evidence type="ECO:0000259" key="4">
    <source>
        <dbReference type="Pfam" id="PF13426"/>
    </source>
</evidence>
<sequence>MVSPSFSATTGHEKNSIIGMNCRFLQGPGTSPQSIQRLRQALKQGLPCVELLLNYKADGTPFYCLLSIIPLFDDRGYLSCGQIVRDILSNSLFASRVSNYNFGFM</sequence>
<dbReference type="InterPro" id="IPR035965">
    <property type="entry name" value="PAS-like_dom_sf"/>
</dbReference>
<dbReference type="PANTHER" id="PTHR47429:SF2">
    <property type="entry name" value="PROTEIN TWIN LOV 1"/>
    <property type="match status" value="1"/>
</dbReference>
<keyword evidence="2" id="KW-0288">FMN</keyword>
<dbReference type="AlphaFoldDB" id="A0A0C4F4Z0"/>
<dbReference type="GO" id="GO:0005634">
    <property type="term" value="C:nucleus"/>
    <property type="evidence" value="ECO:0007669"/>
    <property type="project" value="TreeGrafter"/>
</dbReference>
<dbReference type="Proteomes" id="UP000005240">
    <property type="component" value="Unassembled WGS sequence"/>
</dbReference>
<dbReference type="Gene3D" id="3.30.450.20">
    <property type="entry name" value="PAS domain"/>
    <property type="match status" value="1"/>
</dbReference>
<reference evidence="6 7" key="3">
    <citation type="journal article" date="2017" name="G3 (Bethesda)">
        <title>Comparative analysis highlights variable genome content of wheat rusts and divergence of the mating loci.</title>
        <authorList>
            <person name="Cuomo C.A."/>
            <person name="Bakkeren G."/>
            <person name="Khalil H.B."/>
            <person name="Panwar V."/>
            <person name="Joly D."/>
            <person name="Linning R."/>
            <person name="Sakthikumar S."/>
            <person name="Song X."/>
            <person name="Adiconis X."/>
            <person name="Fan L."/>
            <person name="Goldberg J.M."/>
            <person name="Levin J.Z."/>
            <person name="Young S."/>
            <person name="Zeng Q."/>
            <person name="Anikster Y."/>
            <person name="Bruce M."/>
            <person name="Wang M."/>
            <person name="Yin C."/>
            <person name="McCallum B."/>
            <person name="Szabo L.J."/>
            <person name="Hulbert S."/>
            <person name="Chen X."/>
            <person name="Fellers J.P."/>
        </authorList>
    </citation>
    <scope>NUCLEOTIDE SEQUENCE</scope>
    <source>
        <strain evidence="7">Isolate 1-1 / race 1 (BBBD)</strain>
        <strain evidence="6">isolate 1-1 / race 1 (BBBD)</strain>
    </source>
</reference>
<keyword evidence="7" id="KW-1185">Reference proteome</keyword>
<evidence type="ECO:0000313" key="5">
    <source>
        <dbReference type="EMBL" id="OAV88684.1"/>
    </source>
</evidence>
<reference evidence="5" key="1">
    <citation type="submission" date="2009-11" db="EMBL/GenBank/DDBJ databases">
        <authorList>
            <consortium name="The Broad Institute Genome Sequencing Platform"/>
            <person name="Ward D."/>
            <person name="Feldgarden M."/>
            <person name="Earl A."/>
            <person name="Young S.K."/>
            <person name="Zeng Q."/>
            <person name="Koehrsen M."/>
            <person name="Alvarado L."/>
            <person name="Berlin A."/>
            <person name="Bochicchio J."/>
            <person name="Borenstein D."/>
            <person name="Chapman S.B."/>
            <person name="Chen Z."/>
            <person name="Engels R."/>
            <person name="Freedman E."/>
            <person name="Gellesch M."/>
            <person name="Goldberg J."/>
            <person name="Griggs A."/>
            <person name="Gujja S."/>
            <person name="Heilman E."/>
            <person name="Heiman D."/>
            <person name="Hepburn T."/>
            <person name="Howarth C."/>
            <person name="Jen D."/>
            <person name="Larson L."/>
            <person name="Lewis B."/>
            <person name="Mehta T."/>
            <person name="Park D."/>
            <person name="Pearson M."/>
            <person name="Roberts A."/>
            <person name="Saif S."/>
            <person name="Shea T."/>
            <person name="Shenoy N."/>
            <person name="Sisk P."/>
            <person name="Stolte C."/>
            <person name="Sykes S."/>
            <person name="Thomson T."/>
            <person name="Walk T."/>
            <person name="White J."/>
            <person name="Yandava C."/>
            <person name="Izard J."/>
            <person name="Baranova O.V."/>
            <person name="Blanton J.M."/>
            <person name="Tanner A.C."/>
            <person name="Dewhirst F.E."/>
            <person name="Haas B."/>
            <person name="Nusbaum C."/>
            <person name="Birren B."/>
        </authorList>
    </citation>
    <scope>NUCLEOTIDE SEQUENCE [LARGE SCALE GENOMIC DNA]</scope>
    <source>
        <strain evidence="5">1-1 BBBD Race 1</strain>
    </source>
</reference>
<evidence type="ECO:0000313" key="6">
    <source>
        <dbReference type="EnsemblFungi" id="PTTG_08182-t43_1-p1"/>
    </source>
</evidence>
<dbReference type="EnsemblFungi" id="PTTG_08182-t43_1">
    <property type="protein sequence ID" value="PTTG_08182-t43_1-p1"/>
    <property type="gene ID" value="PTTG_08182"/>
</dbReference>
<gene>
    <name evidence="5" type="ORF">PTTG_08182</name>
</gene>
<organism evidence="5">
    <name type="scientific">Puccinia triticina (isolate 1-1 / race 1 (BBBD))</name>
    <name type="common">Brown leaf rust fungus</name>
    <dbReference type="NCBI Taxonomy" id="630390"/>
    <lineage>
        <taxon>Eukaryota</taxon>
        <taxon>Fungi</taxon>
        <taxon>Dikarya</taxon>
        <taxon>Basidiomycota</taxon>
        <taxon>Pucciniomycotina</taxon>
        <taxon>Pucciniomycetes</taxon>
        <taxon>Pucciniales</taxon>
        <taxon>Pucciniaceae</taxon>
        <taxon>Puccinia</taxon>
    </lineage>
</organism>
<accession>A0A0C4F4Z0</accession>
<proteinExistence type="predicted"/>
<dbReference type="InterPro" id="IPR000014">
    <property type="entry name" value="PAS"/>
</dbReference>
<evidence type="ECO:0000256" key="1">
    <source>
        <dbReference type="ARBA" id="ARBA00022630"/>
    </source>
</evidence>
<feature type="domain" description="PAS" evidence="4">
    <location>
        <begin position="2"/>
        <end position="87"/>
    </location>
</feature>
<reference evidence="5" key="2">
    <citation type="submission" date="2016-05" db="EMBL/GenBank/DDBJ databases">
        <title>Comparative analysis highlights variable genome content of wheat rusts and divergence of the mating loci.</title>
        <authorList>
            <person name="Cuomo C.A."/>
            <person name="Bakkeren G."/>
            <person name="Szabo L."/>
            <person name="Khalil H."/>
            <person name="Joly D."/>
            <person name="Goldberg J."/>
            <person name="Young S."/>
            <person name="Zeng Q."/>
            <person name="Fellers J."/>
        </authorList>
    </citation>
    <scope>NUCLEOTIDE SEQUENCE [LARGE SCALE GENOMIC DNA]</scope>
    <source>
        <strain evidence="5">1-1 BBBD Race 1</strain>
    </source>
</reference>
<name>A0A0C4F4Z0_PUCT1</name>
<reference evidence="6" key="4">
    <citation type="submission" date="2025-05" db="UniProtKB">
        <authorList>
            <consortium name="EnsemblFungi"/>
        </authorList>
    </citation>
    <scope>IDENTIFICATION</scope>
    <source>
        <strain evidence="6">isolate 1-1 / race 1 (BBBD)</strain>
    </source>
</reference>
<dbReference type="EMBL" id="ADAS02000160">
    <property type="protein sequence ID" value="OAV88684.1"/>
    <property type="molecule type" value="Genomic_DNA"/>
</dbReference>
<dbReference type="SUPFAM" id="SSF55785">
    <property type="entry name" value="PYP-like sensor domain (PAS domain)"/>
    <property type="match status" value="1"/>
</dbReference>
<dbReference type="VEuPathDB" id="FungiDB:PTTG_08182"/>